<evidence type="ECO:0000259" key="7">
    <source>
        <dbReference type="Pfam" id="PF01555"/>
    </source>
</evidence>
<dbReference type="EMBL" id="VZRA01000002">
    <property type="protein sequence ID" value="KAB0670089.1"/>
    <property type="molecule type" value="Genomic_DNA"/>
</dbReference>
<dbReference type="Gene3D" id="3.40.50.150">
    <property type="entry name" value="Vaccinia Virus protein VP39"/>
    <property type="match status" value="1"/>
</dbReference>
<sequence>MTVEPEKLDLASHDMAEEKRLELLRLFPEIRTEGGKIDFERLKLALGELVDVGKERYSMNWPGKAECFNTIQAPSMGTLLPCRKESVDFDATENLIIEGDNLEVLKLLQKPYLGKVKMIYIDPPYNTGNDFIYPDNFSETLQTYLQYTGQVDSEGRKFGTNTDADGRFHSKWINMMYSRLYLAKNLLTQDGVIFVSIDDCELNNLVRILDEIFGEDRRLGCITVVSNMKGRSDDKYYATAHNYLLAYGNDCFTTNGVPLPEEYLDEYPEIAEDGRRYRLQGLRKRGAGARRVDRPNMFFPIYVDTNSKKVSLVRGEQFNVEVLPKLSDGEDGRWRWGRDTVSDRLVELCASRVGPDGRWDVFQIDYAENSDGAKRIKPKSVWIGPEFSNEAGNLELKRLLGKTTFDTAKPVGLLTYCIEQALGKDGIVLDFFAGSGTTAHAVLDLNKNDGGSRKFILVQLPEPTDRTDYPTIAEITKERVRRVIKKLEDDGAGKLDLDGTANQDRGFRVLKLAESNFKPWNGNVPHDSQTLEQQLELHIDHIRPDRTADDLLYEILLKSGFSLTTPVEKLTYSDNSVFSVAGGALLICLERTLTIEVIRAMAEAQPERVICLDEGFAGNDQLKANAVQIFKTKGVISFKTV</sequence>
<feature type="domain" description="DNA methylase N-4/N-6" evidence="7">
    <location>
        <begin position="116"/>
        <end position="455"/>
    </location>
</feature>
<keyword evidence="5" id="KW-0949">S-adenosyl-L-methionine</keyword>
<keyword evidence="4" id="KW-0808">Transferase</keyword>
<evidence type="ECO:0000256" key="3">
    <source>
        <dbReference type="ARBA" id="ARBA00022603"/>
    </source>
</evidence>
<comment type="similarity">
    <text evidence="1">Belongs to the N(4)/N(6)-methyltransferase family.</text>
</comment>
<dbReference type="InterPro" id="IPR002052">
    <property type="entry name" value="DNA_methylase_N6_adenine_CS"/>
</dbReference>
<name>A0ABQ6TND4_9BACT</name>
<dbReference type="PROSITE" id="PS00092">
    <property type="entry name" value="N6_MTASE"/>
    <property type="match status" value="1"/>
</dbReference>
<dbReference type="SUPFAM" id="SSF53335">
    <property type="entry name" value="S-adenosyl-L-methionine-dependent methyltransferases"/>
    <property type="match status" value="1"/>
</dbReference>
<dbReference type="EC" id="2.1.1.72" evidence="2"/>
<dbReference type="RefSeq" id="WP_151156463.1">
    <property type="nucleotide sequence ID" value="NZ_VZRA01000002.1"/>
</dbReference>
<proteinExistence type="inferred from homology"/>
<keyword evidence="9" id="KW-1185">Reference proteome</keyword>
<dbReference type="InterPro" id="IPR002941">
    <property type="entry name" value="DNA_methylase_N4/N6"/>
</dbReference>
<evidence type="ECO:0000256" key="5">
    <source>
        <dbReference type="ARBA" id="ARBA00022691"/>
    </source>
</evidence>
<dbReference type="PRINTS" id="PR00506">
    <property type="entry name" value="D21N6MTFRASE"/>
</dbReference>
<protein>
    <recommendedName>
        <fullName evidence="2">site-specific DNA-methyltransferase (adenine-specific)</fullName>
        <ecNumber evidence="2">2.1.1.72</ecNumber>
    </recommendedName>
</protein>
<evidence type="ECO:0000256" key="4">
    <source>
        <dbReference type="ARBA" id="ARBA00022679"/>
    </source>
</evidence>
<dbReference type="InterPro" id="IPR002295">
    <property type="entry name" value="N4/N6-MTase_EcoPI_Mod-like"/>
</dbReference>
<evidence type="ECO:0000313" key="9">
    <source>
        <dbReference type="Proteomes" id="UP000798046"/>
    </source>
</evidence>
<dbReference type="Proteomes" id="UP000798046">
    <property type="component" value="Unassembled WGS sequence"/>
</dbReference>
<keyword evidence="3" id="KW-0489">Methyltransferase</keyword>
<gene>
    <name evidence="8" type="ORF">F6V30_07960</name>
</gene>
<dbReference type="PIRSF" id="PIRSF015855">
    <property type="entry name" value="TypeIII_Mtase_mKpnI"/>
    <property type="match status" value="1"/>
</dbReference>
<organism evidence="8 9">
    <name type="scientific">Oryzomonas sagensis</name>
    <dbReference type="NCBI Taxonomy" id="2603857"/>
    <lineage>
        <taxon>Bacteria</taxon>
        <taxon>Pseudomonadati</taxon>
        <taxon>Thermodesulfobacteriota</taxon>
        <taxon>Desulfuromonadia</taxon>
        <taxon>Geobacterales</taxon>
        <taxon>Geobacteraceae</taxon>
        <taxon>Oryzomonas</taxon>
    </lineage>
</organism>
<evidence type="ECO:0000256" key="2">
    <source>
        <dbReference type="ARBA" id="ARBA00011900"/>
    </source>
</evidence>
<evidence type="ECO:0000313" key="8">
    <source>
        <dbReference type="EMBL" id="KAB0670089.1"/>
    </source>
</evidence>
<dbReference type="InterPro" id="IPR029063">
    <property type="entry name" value="SAM-dependent_MTases_sf"/>
</dbReference>
<reference evidence="8 9" key="1">
    <citation type="journal article" date="2020" name="Microorganisms">
        <title>Description of Three Novel Members in the Family Geobacteraceae, Oryzomonas japonicum gen. nov., sp. nov., Oryzomonas sagensis sp. nov., and Oryzomonas ruber sp. nov.</title>
        <authorList>
            <person name="Xu Z."/>
            <person name="Masuda Y."/>
            <person name="Hayakawa C."/>
            <person name="Ushijima N."/>
            <person name="Kawano K."/>
            <person name="Shiratori Y."/>
            <person name="Senoo K."/>
            <person name="Itoh H."/>
        </authorList>
    </citation>
    <scope>NUCLEOTIDE SEQUENCE [LARGE SCALE GENOMIC DNA]</scope>
    <source>
        <strain evidence="8 9">Red100</strain>
    </source>
</reference>
<comment type="caution">
    <text evidence="8">The sequence shown here is derived from an EMBL/GenBank/DDBJ whole genome shotgun (WGS) entry which is preliminary data.</text>
</comment>
<accession>A0ABQ6TND4</accession>
<comment type="catalytic activity">
    <reaction evidence="6">
        <text>a 2'-deoxyadenosine in DNA + S-adenosyl-L-methionine = an N(6)-methyl-2'-deoxyadenosine in DNA + S-adenosyl-L-homocysteine + H(+)</text>
        <dbReference type="Rhea" id="RHEA:15197"/>
        <dbReference type="Rhea" id="RHEA-COMP:12418"/>
        <dbReference type="Rhea" id="RHEA-COMP:12419"/>
        <dbReference type="ChEBI" id="CHEBI:15378"/>
        <dbReference type="ChEBI" id="CHEBI:57856"/>
        <dbReference type="ChEBI" id="CHEBI:59789"/>
        <dbReference type="ChEBI" id="CHEBI:90615"/>
        <dbReference type="ChEBI" id="CHEBI:90616"/>
        <dbReference type="EC" id="2.1.1.72"/>
    </reaction>
</comment>
<evidence type="ECO:0000256" key="6">
    <source>
        <dbReference type="ARBA" id="ARBA00047942"/>
    </source>
</evidence>
<evidence type="ECO:0000256" key="1">
    <source>
        <dbReference type="ARBA" id="ARBA00006594"/>
    </source>
</evidence>
<dbReference type="Pfam" id="PF01555">
    <property type="entry name" value="N6_N4_Mtase"/>
    <property type="match status" value="1"/>
</dbReference>